<evidence type="ECO:0000313" key="1">
    <source>
        <dbReference type="EMBL" id="EEG23179.1"/>
    </source>
</evidence>
<dbReference type="AlphaFoldDB" id="C0DXJ8"/>
<protein>
    <submittedName>
        <fullName evidence="1">Uncharacterized protein</fullName>
    </submittedName>
</protein>
<reference evidence="1 2" key="1">
    <citation type="submission" date="2009-01" db="EMBL/GenBank/DDBJ databases">
        <authorList>
            <person name="Fulton L."/>
            <person name="Clifton S."/>
            <person name="Chinwalla A.T."/>
            <person name="Mitreva M."/>
            <person name="Sodergren E."/>
            <person name="Weinstock G."/>
            <person name="Clifton S."/>
            <person name="Dooling D.J."/>
            <person name="Fulton B."/>
            <person name="Minx P."/>
            <person name="Pepin K.H."/>
            <person name="Johnson M."/>
            <person name="Bhonagiri V."/>
            <person name="Nash W.E."/>
            <person name="Mardis E.R."/>
            <person name="Wilson R.K."/>
        </authorList>
    </citation>
    <scope>NUCLEOTIDE SEQUENCE [LARGE SCALE GENOMIC DNA]</scope>
    <source>
        <strain evidence="1 2">ATCC 23834</strain>
    </source>
</reference>
<comment type="caution">
    <text evidence="1">The sequence shown here is derived from an EMBL/GenBank/DDBJ whole genome shotgun (WGS) entry which is preliminary data.</text>
</comment>
<proteinExistence type="predicted"/>
<name>C0DXJ8_EIKCO</name>
<sequence length="47" mass="5516">MHHSVIWQFASARLGLYLKANMEILHLNIAKLMMVSMCWQQCKRIGI</sequence>
<organism evidence="1 2">
    <name type="scientific">Eikenella corrodens ATCC 23834</name>
    <dbReference type="NCBI Taxonomy" id="546274"/>
    <lineage>
        <taxon>Bacteria</taxon>
        <taxon>Pseudomonadati</taxon>
        <taxon>Pseudomonadota</taxon>
        <taxon>Betaproteobacteria</taxon>
        <taxon>Neisseriales</taxon>
        <taxon>Neisseriaceae</taxon>
        <taxon>Eikenella</taxon>
    </lineage>
</organism>
<dbReference type="HOGENOM" id="CLU_3167533_0_0_4"/>
<dbReference type="Proteomes" id="UP000005837">
    <property type="component" value="Unassembled WGS sequence"/>
</dbReference>
<dbReference type="EMBL" id="ACEA01000045">
    <property type="protein sequence ID" value="EEG23179.1"/>
    <property type="molecule type" value="Genomic_DNA"/>
</dbReference>
<evidence type="ECO:0000313" key="2">
    <source>
        <dbReference type="Proteomes" id="UP000005837"/>
    </source>
</evidence>
<accession>C0DXJ8</accession>
<gene>
    <name evidence="1" type="ORF">EIKCOROL_02109</name>
</gene>